<keyword evidence="3 6" id="KW-1133">Transmembrane helix</keyword>
<comment type="subcellular location">
    <subcellularLocation>
        <location evidence="1">Membrane</location>
        <topology evidence="1">Multi-pass membrane protein</topology>
    </subcellularLocation>
</comment>
<reference evidence="8 9" key="1">
    <citation type="journal article" date="2005" name="Nucleic Acids Res.">
        <title>The genome sequence of Xanthomonas oryzae pathovar oryzae KACC10331, the bacterial blight pathogen of rice.</title>
        <authorList>
            <person name="Lee B.M."/>
            <person name="Park Y.J."/>
            <person name="Park D.S."/>
            <person name="Kang H.W."/>
            <person name="Kim J.G."/>
            <person name="Song E.S."/>
            <person name="Park I.C."/>
            <person name="Yoon U.H."/>
            <person name="Hahn J.H."/>
            <person name="Koo B.S."/>
            <person name="Lee G.B."/>
            <person name="Kim H."/>
            <person name="Park H.S."/>
            <person name="Yoon K.O."/>
            <person name="Kim J.H."/>
            <person name="Jung C.H."/>
            <person name="Koh N.H."/>
            <person name="Seo J.S."/>
            <person name="Go S.J."/>
        </authorList>
    </citation>
    <scope>NUCLEOTIDE SEQUENCE [LARGE SCALE GENOMIC DNA]</scope>
    <source>
        <strain evidence="9">KACC10331 / KXO85</strain>
    </source>
</reference>
<dbReference type="HOGENOM" id="CLU_055068_4_1_6"/>
<accession>Q5GXN5</accession>
<evidence type="ECO:0000313" key="9">
    <source>
        <dbReference type="Proteomes" id="UP000006735"/>
    </source>
</evidence>
<organism evidence="8 9">
    <name type="scientific">Xanthomonas oryzae pv. oryzae (strain KACC10331 / KXO85)</name>
    <dbReference type="NCBI Taxonomy" id="291331"/>
    <lineage>
        <taxon>Bacteria</taxon>
        <taxon>Pseudomonadati</taxon>
        <taxon>Pseudomonadota</taxon>
        <taxon>Gammaproteobacteria</taxon>
        <taxon>Lysobacterales</taxon>
        <taxon>Lysobacteraceae</taxon>
        <taxon>Xanthomonas</taxon>
    </lineage>
</organism>
<feature type="transmembrane region" description="Helical" evidence="6">
    <location>
        <begin position="187"/>
        <end position="207"/>
    </location>
</feature>
<dbReference type="GO" id="GO:0004252">
    <property type="term" value="F:serine-type endopeptidase activity"/>
    <property type="evidence" value="ECO:0007669"/>
    <property type="project" value="InterPro"/>
</dbReference>
<evidence type="ECO:0000259" key="7">
    <source>
        <dbReference type="Pfam" id="PF01694"/>
    </source>
</evidence>
<dbReference type="EMBL" id="AE013598">
    <property type="protein sequence ID" value="AAW76536.1"/>
    <property type="molecule type" value="Genomic_DNA"/>
</dbReference>
<dbReference type="MEROPS" id="S54.025"/>
<dbReference type="PANTHER" id="PTHR43066:SF11">
    <property type="entry name" value="PEPTIDASE S54 RHOMBOID DOMAIN-CONTAINING PROTEIN"/>
    <property type="match status" value="1"/>
</dbReference>
<name>Q5GXN5_XANOR</name>
<sequence length="260" mass="28244">MPRSVWMRPCGGLHKPTVIIGSIPKDAAMPQLPPITKALLIANIGLFLLQWAVGDLSAGVLPSDSVLSWLMLWPLSNGFDAFSPGASFMPWQLLTYAFLHGGFNHLFFNMLALFMFGAPLEQTWGQKRFLTYYLVCVAGAGVCQLLIAWFTQSGAPVVGASGGVFGLLLAYGMLFPNQRVMLLFPPIPMKARTFVIVFGAIELFLGATGWQPGVAHFAHLGGMLFGWLMIRYWRGQSPFGGSGGKKGGGKGRKPPLRVVR</sequence>
<keyword evidence="9" id="KW-1185">Reference proteome</keyword>
<dbReference type="Proteomes" id="UP000006735">
    <property type="component" value="Chromosome"/>
</dbReference>
<keyword evidence="4 6" id="KW-0472">Membrane</keyword>
<feature type="transmembrane region" description="Helical" evidence="6">
    <location>
        <begin position="130"/>
        <end position="151"/>
    </location>
</feature>
<dbReference type="SMART" id="SM01160">
    <property type="entry name" value="DUF1751"/>
    <property type="match status" value="1"/>
</dbReference>
<dbReference type="FunFam" id="1.20.1540.10:FF:000033">
    <property type="entry name" value="Rhomboid family membrane protein"/>
    <property type="match status" value="1"/>
</dbReference>
<feature type="transmembrane region" description="Helical" evidence="6">
    <location>
        <begin position="93"/>
        <end position="118"/>
    </location>
</feature>
<dbReference type="AlphaFoldDB" id="Q5GXN5"/>
<evidence type="ECO:0000313" key="8">
    <source>
        <dbReference type="EMBL" id="AAW76536.1"/>
    </source>
</evidence>
<dbReference type="PANTHER" id="PTHR43066">
    <property type="entry name" value="RHOMBOID-RELATED PROTEIN"/>
    <property type="match status" value="1"/>
</dbReference>
<dbReference type="SUPFAM" id="SSF144091">
    <property type="entry name" value="Rhomboid-like"/>
    <property type="match status" value="1"/>
</dbReference>
<feature type="transmembrane region" description="Helical" evidence="6">
    <location>
        <begin position="157"/>
        <end position="175"/>
    </location>
</feature>
<feature type="compositionally biased region" description="Basic residues" evidence="5">
    <location>
        <begin position="247"/>
        <end position="260"/>
    </location>
</feature>
<proteinExistence type="predicted"/>
<dbReference type="Pfam" id="PF01694">
    <property type="entry name" value="Rhomboid"/>
    <property type="match status" value="1"/>
</dbReference>
<feature type="region of interest" description="Disordered" evidence="5">
    <location>
        <begin position="241"/>
        <end position="260"/>
    </location>
</feature>
<evidence type="ECO:0000256" key="1">
    <source>
        <dbReference type="ARBA" id="ARBA00004141"/>
    </source>
</evidence>
<dbReference type="STRING" id="291331.XOO3282"/>
<evidence type="ECO:0000256" key="6">
    <source>
        <dbReference type="SAM" id="Phobius"/>
    </source>
</evidence>
<dbReference type="KEGG" id="xoo:XOO3282"/>
<protein>
    <submittedName>
        <fullName evidence="8">Integral membrane protein</fullName>
    </submittedName>
</protein>
<feature type="domain" description="Peptidase S54 rhomboid" evidence="7">
    <location>
        <begin position="89"/>
        <end position="230"/>
    </location>
</feature>
<dbReference type="InterPro" id="IPR035952">
    <property type="entry name" value="Rhomboid-like_sf"/>
</dbReference>
<evidence type="ECO:0000256" key="5">
    <source>
        <dbReference type="SAM" id="MobiDB-lite"/>
    </source>
</evidence>
<evidence type="ECO:0000256" key="3">
    <source>
        <dbReference type="ARBA" id="ARBA00022989"/>
    </source>
</evidence>
<keyword evidence="2 6" id="KW-0812">Transmembrane</keyword>
<dbReference type="Gene3D" id="1.20.1540.10">
    <property type="entry name" value="Rhomboid-like"/>
    <property type="match status" value="1"/>
</dbReference>
<gene>
    <name evidence="8" type="primary">GlpG</name>
    <name evidence="8" type="ordered locus">XOO3282</name>
</gene>
<dbReference type="GO" id="GO:0016020">
    <property type="term" value="C:membrane"/>
    <property type="evidence" value="ECO:0007669"/>
    <property type="project" value="UniProtKB-SubCell"/>
</dbReference>
<evidence type="ECO:0000256" key="2">
    <source>
        <dbReference type="ARBA" id="ARBA00022692"/>
    </source>
</evidence>
<feature type="transmembrane region" description="Helical" evidence="6">
    <location>
        <begin position="38"/>
        <end position="61"/>
    </location>
</feature>
<dbReference type="InterPro" id="IPR022764">
    <property type="entry name" value="Peptidase_S54_rhomboid_dom"/>
</dbReference>
<evidence type="ECO:0000256" key="4">
    <source>
        <dbReference type="ARBA" id="ARBA00023136"/>
    </source>
</evidence>